<keyword evidence="2" id="KW-1185">Reference proteome</keyword>
<dbReference type="AlphaFoldDB" id="A0A8J1U7N7"/>
<accession>A0A8J1U7N7</accession>
<reference evidence="1" key="1">
    <citation type="submission" date="2022-03" db="EMBL/GenBank/DDBJ databases">
        <authorList>
            <person name="Martin C."/>
        </authorList>
    </citation>
    <scope>NUCLEOTIDE SEQUENCE</scope>
</reference>
<feature type="non-terminal residue" evidence="1">
    <location>
        <position position="1"/>
    </location>
</feature>
<organism evidence="1 2">
    <name type="scientific">Owenia fusiformis</name>
    <name type="common">Polychaete worm</name>
    <dbReference type="NCBI Taxonomy" id="6347"/>
    <lineage>
        <taxon>Eukaryota</taxon>
        <taxon>Metazoa</taxon>
        <taxon>Spiralia</taxon>
        <taxon>Lophotrochozoa</taxon>
        <taxon>Annelida</taxon>
        <taxon>Polychaeta</taxon>
        <taxon>Sedentaria</taxon>
        <taxon>Canalipalpata</taxon>
        <taxon>Sabellida</taxon>
        <taxon>Oweniida</taxon>
        <taxon>Oweniidae</taxon>
        <taxon>Owenia</taxon>
    </lineage>
</organism>
<evidence type="ECO:0000313" key="2">
    <source>
        <dbReference type="Proteomes" id="UP000749559"/>
    </source>
</evidence>
<evidence type="ECO:0000313" key="1">
    <source>
        <dbReference type="EMBL" id="CAH1794444.1"/>
    </source>
</evidence>
<comment type="caution">
    <text evidence="1">The sequence shown here is derived from an EMBL/GenBank/DDBJ whole genome shotgun (WGS) entry which is preliminary data.</text>
</comment>
<name>A0A8J1U7N7_OWEFU</name>
<gene>
    <name evidence="1" type="ORF">OFUS_LOCUS19134</name>
</gene>
<sequence>PNVSATNVQVPDILHEITERCLQVSALLNEGDLTRVLVEGTKLGHFDDLLNRDPSRSNTPSPVYNLSQVCMFVWLYDHIIHVIAHVHLLGNIAKLLASIKGPFDCF</sequence>
<dbReference type="EMBL" id="CAIIXF020000009">
    <property type="protein sequence ID" value="CAH1794444.1"/>
    <property type="molecule type" value="Genomic_DNA"/>
</dbReference>
<proteinExistence type="predicted"/>
<protein>
    <submittedName>
        <fullName evidence="1">Uncharacterized protein</fullName>
    </submittedName>
</protein>
<dbReference type="Proteomes" id="UP000749559">
    <property type="component" value="Unassembled WGS sequence"/>
</dbReference>